<keyword evidence="1" id="KW-1133">Transmembrane helix</keyword>
<protein>
    <submittedName>
        <fullName evidence="6">Diguanylate cyclase</fullName>
    </submittedName>
</protein>
<dbReference type="Pfam" id="PF00990">
    <property type="entry name" value="GGDEF"/>
    <property type="match status" value="1"/>
</dbReference>
<dbReference type="NCBIfam" id="TIGR00254">
    <property type="entry name" value="GGDEF"/>
    <property type="match status" value="1"/>
</dbReference>
<feature type="domain" description="GGDEF" evidence="5">
    <location>
        <begin position="512"/>
        <end position="640"/>
    </location>
</feature>
<dbReference type="InterPro" id="IPR000014">
    <property type="entry name" value="PAS"/>
</dbReference>
<feature type="transmembrane region" description="Helical" evidence="1">
    <location>
        <begin position="272"/>
        <end position="293"/>
    </location>
</feature>
<dbReference type="SUPFAM" id="SSF55073">
    <property type="entry name" value="Nucleotide cyclase"/>
    <property type="match status" value="1"/>
</dbReference>
<dbReference type="InterPro" id="IPR035965">
    <property type="entry name" value="PAS-like_dom_sf"/>
</dbReference>
<comment type="caution">
    <text evidence="6">The sequence shown here is derived from an EMBL/GenBank/DDBJ whole genome shotgun (WGS) entry which is preliminary data.</text>
</comment>
<dbReference type="Gene3D" id="3.30.450.20">
    <property type="entry name" value="PAS domain"/>
    <property type="match status" value="1"/>
</dbReference>
<dbReference type="PROSITE" id="PS50887">
    <property type="entry name" value="GGDEF"/>
    <property type="match status" value="1"/>
</dbReference>
<dbReference type="InterPro" id="IPR000160">
    <property type="entry name" value="GGDEF_dom"/>
</dbReference>
<dbReference type="Gene3D" id="6.10.340.10">
    <property type="match status" value="1"/>
</dbReference>
<dbReference type="InterPro" id="IPR052155">
    <property type="entry name" value="Biofilm_reg_signaling"/>
</dbReference>
<keyword evidence="1" id="KW-0472">Membrane</keyword>
<dbReference type="InterPro" id="IPR043128">
    <property type="entry name" value="Rev_trsase/Diguanyl_cyclase"/>
</dbReference>
<evidence type="ECO:0000256" key="1">
    <source>
        <dbReference type="SAM" id="Phobius"/>
    </source>
</evidence>
<dbReference type="PROSITE" id="PS50112">
    <property type="entry name" value="PAS"/>
    <property type="match status" value="1"/>
</dbReference>
<dbReference type="CDD" id="cd01949">
    <property type="entry name" value="GGDEF"/>
    <property type="match status" value="1"/>
</dbReference>
<dbReference type="SMART" id="SM00091">
    <property type="entry name" value="PAS"/>
    <property type="match status" value="1"/>
</dbReference>
<feature type="transmembrane region" description="Helical" evidence="1">
    <location>
        <begin position="15"/>
        <end position="33"/>
    </location>
</feature>
<sequence length="640" mass="73699">MKIFAPERLPIRTRVLIYVIAIIGSFIILLGLISETILNIQFEDLGRIHITRDIELVHKLIKEETERLSQLNRDWGAWDETYEFIQNRNSKYKERNLIPENFSTMDIELIIYFGLNGDVVYGVRFDQEQNEISPPDEGLIKRILENLYNENLRQYLISGVITILDKEPYIISAESILTSTHKGPLKGWLVMGRRLNLKPIMDLTNLLIEVHTADSTKFCLLNFNPEEHILAITSASKDTLSAIHKFYDILNGQMIDVKVAEENGIVKQGKRVVIYITLLVLVFGIIIIILAAAKINTLILKPLSEISQQLKGIDLEKVGNKITLHSASAEFNELASVFNGMLTTISRQKEQILESEEKYRDLVENAAVGILIDDVDGNVVYFNDKFSRLFGYKQNEFAKLKPEDYIFPEDLKIIREYHRRRISGEDAPSRYEIRGIHKNKKLINLEVYTILLKKNGKIIGTRNYIMDITERKRVEDHLSYQSMTDELTGLLNRRGFKSLAQHQIELAKKIKKGFYLFYCDLNDMKKINDRFGHNTGDKALRDIANILRSSFRKTDIIARVGGDEFIILAPEAMPESLNVMLNRLNANIDKYNLSSNSFKISLSIGYVYFNPDDARTLEQIMEAADKMMYQEKIRFKNKGG</sequence>
<dbReference type="PANTHER" id="PTHR44757">
    <property type="entry name" value="DIGUANYLATE CYCLASE DGCP"/>
    <property type="match status" value="1"/>
</dbReference>
<dbReference type="EMBL" id="DTOZ01000180">
    <property type="protein sequence ID" value="HGE78783.1"/>
    <property type="molecule type" value="Genomic_DNA"/>
</dbReference>
<feature type="domain" description="PAS" evidence="2">
    <location>
        <begin position="355"/>
        <end position="425"/>
    </location>
</feature>
<proteinExistence type="predicted"/>
<dbReference type="GO" id="GO:0007165">
    <property type="term" value="P:signal transduction"/>
    <property type="evidence" value="ECO:0007669"/>
    <property type="project" value="InterPro"/>
</dbReference>
<dbReference type="FunFam" id="3.30.70.270:FF:000001">
    <property type="entry name" value="Diguanylate cyclase domain protein"/>
    <property type="match status" value="1"/>
</dbReference>
<organism evidence="6">
    <name type="scientific">candidate division WOR-3 bacterium</name>
    <dbReference type="NCBI Taxonomy" id="2052148"/>
    <lineage>
        <taxon>Bacteria</taxon>
        <taxon>Bacteria division WOR-3</taxon>
    </lineage>
</organism>
<evidence type="ECO:0000259" key="5">
    <source>
        <dbReference type="PROSITE" id="PS50887"/>
    </source>
</evidence>
<dbReference type="SMART" id="SM00267">
    <property type="entry name" value="GGDEF"/>
    <property type="match status" value="1"/>
</dbReference>
<dbReference type="SUPFAM" id="SSF55785">
    <property type="entry name" value="PYP-like sensor domain (PAS domain)"/>
    <property type="match status" value="1"/>
</dbReference>
<accession>A0A7V3RIB9</accession>
<reference evidence="6" key="1">
    <citation type="journal article" date="2020" name="mSystems">
        <title>Genome- and Community-Level Interaction Insights into Carbon Utilization and Element Cycling Functions of Hydrothermarchaeota in Hydrothermal Sediment.</title>
        <authorList>
            <person name="Zhou Z."/>
            <person name="Liu Y."/>
            <person name="Xu W."/>
            <person name="Pan J."/>
            <person name="Luo Z.H."/>
            <person name="Li M."/>
        </authorList>
    </citation>
    <scope>NUCLEOTIDE SEQUENCE [LARGE SCALE GENOMIC DNA]</scope>
    <source>
        <strain evidence="6">SpSt-961</strain>
    </source>
</reference>
<dbReference type="NCBIfam" id="TIGR00229">
    <property type="entry name" value="sensory_box"/>
    <property type="match status" value="1"/>
</dbReference>
<keyword evidence="1" id="KW-0812">Transmembrane</keyword>
<dbReference type="Gene3D" id="3.30.70.270">
    <property type="match status" value="1"/>
</dbReference>
<gene>
    <name evidence="6" type="ORF">ENX68_07305</name>
</gene>
<dbReference type="GO" id="GO:0016020">
    <property type="term" value="C:membrane"/>
    <property type="evidence" value="ECO:0007669"/>
    <property type="project" value="InterPro"/>
</dbReference>
<dbReference type="InterPro" id="IPR000700">
    <property type="entry name" value="PAS-assoc_C"/>
</dbReference>
<dbReference type="PROSITE" id="PS50885">
    <property type="entry name" value="HAMP"/>
    <property type="match status" value="1"/>
</dbReference>
<name>A0A7V3RIB9_UNCW3</name>
<dbReference type="CDD" id="cd00130">
    <property type="entry name" value="PAS"/>
    <property type="match status" value="1"/>
</dbReference>
<evidence type="ECO:0000259" key="4">
    <source>
        <dbReference type="PROSITE" id="PS50885"/>
    </source>
</evidence>
<evidence type="ECO:0000259" key="2">
    <source>
        <dbReference type="PROSITE" id="PS50112"/>
    </source>
</evidence>
<dbReference type="Pfam" id="PF05228">
    <property type="entry name" value="CHASE4"/>
    <property type="match status" value="1"/>
</dbReference>
<dbReference type="PANTHER" id="PTHR44757:SF2">
    <property type="entry name" value="BIOFILM ARCHITECTURE MAINTENANCE PROTEIN MBAA"/>
    <property type="match status" value="1"/>
</dbReference>
<dbReference type="InterPro" id="IPR003660">
    <property type="entry name" value="HAMP_dom"/>
</dbReference>
<evidence type="ECO:0000259" key="3">
    <source>
        <dbReference type="PROSITE" id="PS50113"/>
    </source>
</evidence>
<evidence type="ECO:0000313" key="6">
    <source>
        <dbReference type="EMBL" id="HGE78783.1"/>
    </source>
</evidence>
<feature type="domain" description="HAMP" evidence="4">
    <location>
        <begin position="297"/>
        <end position="350"/>
    </location>
</feature>
<dbReference type="AlphaFoldDB" id="A0A7V3RIB9"/>
<dbReference type="Pfam" id="PF13426">
    <property type="entry name" value="PAS_9"/>
    <property type="match status" value="1"/>
</dbReference>
<dbReference type="PROSITE" id="PS50113">
    <property type="entry name" value="PAC"/>
    <property type="match status" value="1"/>
</dbReference>
<dbReference type="InterPro" id="IPR029787">
    <property type="entry name" value="Nucleotide_cyclase"/>
</dbReference>
<feature type="domain" description="PAC" evidence="3">
    <location>
        <begin position="429"/>
        <end position="480"/>
    </location>
</feature>
<dbReference type="InterPro" id="IPR007892">
    <property type="entry name" value="CHASE4"/>
</dbReference>